<dbReference type="AlphaFoldDB" id="A0A075WJF7"/>
<dbReference type="HOGENOM" id="CLU_119412_2_2_2"/>
<sequence length="122" mass="14282">MVPRSWRKIRYRYDVRGSYCENCGSYHYPPRNFCPTCRRRGKLVEVLFPDEGKVVSYTVVREKEPYVVALIELENGARILSQLSCEPDEVEIGMRVRRAFRRYGEDGEEGIIHYGTKFVPAD</sequence>
<evidence type="ECO:0000313" key="3">
    <source>
        <dbReference type="EMBL" id="AIG99384.1"/>
    </source>
</evidence>
<accession>A0A075WJF7</accession>
<dbReference type="KEGG" id="afg:AFULGI_00026820"/>
<dbReference type="GeneID" id="24796141"/>
<dbReference type="Gene3D" id="6.10.30.10">
    <property type="match status" value="1"/>
</dbReference>
<protein>
    <submittedName>
        <fullName evidence="3">Putative nucleic-acid-binding protein</fullName>
    </submittedName>
</protein>
<dbReference type="InterPro" id="IPR012340">
    <property type="entry name" value="NA-bd_OB-fold"/>
</dbReference>
<proteinExistence type="predicted"/>
<dbReference type="Proteomes" id="UP000028501">
    <property type="component" value="Chromosome"/>
</dbReference>
<dbReference type="RefSeq" id="WP_010879904.1">
    <property type="nucleotide sequence ID" value="NZ_CP006577.1"/>
</dbReference>
<dbReference type="PANTHER" id="PTHR34075">
    <property type="entry name" value="BLR3430 PROTEIN"/>
    <property type="match status" value="1"/>
</dbReference>
<gene>
    <name evidence="3" type="ORF">AFULGI_00026820</name>
</gene>
<feature type="domain" description="ChsH2 C-terminal OB-fold" evidence="1">
    <location>
        <begin position="46"/>
        <end position="101"/>
    </location>
</feature>
<evidence type="ECO:0000313" key="4">
    <source>
        <dbReference type="Proteomes" id="UP000028501"/>
    </source>
</evidence>
<evidence type="ECO:0000259" key="1">
    <source>
        <dbReference type="Pfam" id="PF01796"/>
    </source>
</evidence>
<feature type="domain" description="ChsH2 rubredoxin-like zinc ribbon" evidence="2">
    <location>
        <begin position="8"/>
        <end position="40"/>
    </location>
</feature>
<reference evidence="3 4" key="1">
    <citation type="submission" date="2013-07" db="EMBL/GenBank/DDBJ databases">
        <title>Genome of Archaeoglobus fulgidus.</title>
        <authorList>
            <person name="Fiebig A."/>
            <person name="Birkeland N.-K."/>
        </authorList>
    </citation>
    <scope>NUCLEOTIDE SEQUENCE [LARGE SCALE GENOMIC DNA]</scope>
    <source>
        <strain evidence="3 4">DSM 8774</strain>
    </source>
</reference>
<evidence type="ECO:0000259" key="2">
    <source>
        <dbReference type="Pfam" id="PF12172"/>
    </source>
</evidence>
<dbReference type="Pfam" id="PF01796">
    <property type="entry name" value="OB_ChsH2_C"/>
    <property type="match status" value="1"/>
</dbReference>
<dbReference type="InterPro" id="IPR052513">
    <property type="entry name" value="Thioester_dehydratase-like"/>
</dbReference>
<organism evidence="3 4">
    <name type="scientific">Archaeoglobus fulgidus DSM 8774</name>
    <dbReference type="NCBI Taxonomy" id="1344584"/>
    <lineage>
        <taxon>Archaea</taxon>
        <taxon>Methanobacteriati</taxon>
        <taxon>Methanobacteriota</taxon>
        <taxon>Archaeoglobi</taxon>
        <taxon>Archaeoglobales</taxon>
        <taxon>Archaeoglobaceae</taxon>
        <taxon>Archaeoglobus</taxon>
    </lineage>
</organism>
<dbReference type="InterPro" id="IPR022002">
    <property type="entry name" value="ChsH2_Znr"/>
</dbReference>
<name>A0A075WJF7_ARCFL</name>
<dbReference type="PANTHER" id="PTHR34075:SF5">
    <property type="entry name" value="BLR3430 PROTEIN"/>
    <property type="match status" value="1"/>
</dbReference>
<dbReference type="Pfam" id="PF12172">
    <property type="entry name" value="zf-ChsH2"/>
    <property type="match status" value="1"/>
</dbReference>
<dbReference type="EMBL" id="CP006577">
    <property type="protein sequence ID" value="AIG99384.1"/>
    <property type="molecule type" value="Genomic_DNA"/>
</dbReference>
<dbReference type="InterPro" id="IPR002878">
    <property type="entry name" value="ChsH2_C"/>
</dbReference>
<dbReference type="SUPFAM" id="SSF50249">
    <property type="entry name" value="Nucleic acid-binding proteins"/>
    <property type="match status" value="1"/>
</dbReference>